<sequence>MAVNVEFGACPFERIVTFKKTYDEPFEDTSQVKQKREEIVSGRLYFGQHGSDVKHMPFILAEHDTSVEDILSTLVDEWRAPLPKILLFVIAPSKECLSENHRKIQSLLVKGLMTALNTTEMWLCTNGVYSGFCKDLSLALANELSRRQILLESMHKMSVSSFPETAVIGISPLDSLSFTDKLEPTDSVSNTGTFNTAIGKHTISKYFNYFVFVKDHNKRYKGVQNFVLRFANCLREKLRFERKGEMDSDLCSIRTYETPIITLLFQGEASDIHLVLGLIKNRLPVVVVEGSGGLADILAFAYHHITCRPDNSNIAEFTEVVLKPLLCQKINQFYPNMSKFNLSERNFCEKIFDCFRHFKQQEQVFLTILTLRDLEDEFMPLTSHLLRSLFKSVETEKIKDSFQIKNDLFLAMDWNSPNVASTNIFAKDPTSKFHIDNETFFRALTKPQREQFVSIFLSRGFVLHRFLDSKTLLQLFQDSLSREFFRNVVWESVLGYGTTTELSRHFIDNKLVLLLEDLTGIPSLINTYEMDWYSRRIYDDRTPEQAERKAVAVLTLWGLLSYRVNLVKNLWKFSEQPVHLALISSMILRNLSPYVSDLSLKNEMEKQSEEFSVIATDVITQCYDALPPRALDLLCERNPIWCYKPLIEIAAFAKDGRFIANSCCQKYLDNMFMGNIKVRDLPYGDVTIPLWMKIVLTNFLIFPMYLWIDFDTDNGQQSKVLPFKNQSISSVNKGSTSKKSVSSYKIKSKQLSFRQKLYFLYTAPISKFWISQVFYLIFLFFFSLAVIWPACGSLYLDFITCLWTSVIIMDSIYQVIILGKKYSSMSLVYKSVEIAFMSIFLFCYVLSRIVWFPSFMSPYSVKVMLCIALLYFYYRVIFIAYPISPALGPMLRRIKRMALVDFTGFMRVTALIVISNGIVIHATIYPDYPLNGELVRRTFFDAMIAFFLTPADHFGEPDPRCILLPRNPNKNGFLGIPENFCKVGRYYLPECPNPGFWPYIFGLQYFLFLKLVLLTILMALFSNTEMKMGALGTYIWKYQRYELVVTFANRLAFPSPFSPISYCIMLFEYVRNFFRPKKFQKDDELLLDENDYVYWKGLASEYDMKISEGSDQDDKTKDHMVQIFSLTDALRRQKESITDLESMLLKLQIQAKNAHKYLTSNMMQISLKERLLAKNVPQIFSRISPYPFTNISRFPVSDNHVTWDRSWKSYDPIAYNMPKDDFSPELRSFVDIDIQMKREIEGEDFRMPVFKWNKTSLSPAGMSLDRKSWIVGKFGKPFEYELDAEGLPVNPFGRTGLRGRGALPRWGPNHYAFVVITRWHEMEMASHRSYLDVVLYLPNSDVTLPGGYVSTENTYFTIQSLFHCDNRWNSEVDMINFFELLSKEAEESSTPEPEVPGPSSSRGSLAILDNLRRSSLAKVKSLISREQVPVSREHDKESDKAMDQQPFVSDCIKRGYLDEATNTDQAWCEAEVWHFHYNGFNCVEEKFEATMLWLILTDDILEKVPPGQAAVLYSVAKKLKAVLEVT</sequence>
<accession>A0A4Y2E4R3</accession>
<evidence type="ECO:0000256" key="11">
    <source>
        <dbReference type="ARBA" id="ARBA00023303"/>
    </source>
</evidence>
<feature type="domain" description="TRPM-like" evidence="14">
    <location>
        <begin position="424"/>
        <end position="660"/>
    </location>
</feature>
<evidence type="ECO:0000256" key="2">
    <source>
        <dbReference type="ARBA" id="ARBA00022448"/>
    </source>
</evidence>
<feature type="transmembrane region" description="Helical" evidence="12">
    <location>
        <begin position="794"/>
        <end position="813"/>
    </location>
</feature>
<keyword evidence="3" id="KW-1003">Cell membrane</keyword>
<dbReference type="OrthoDB" id="10056930at2759"/>
<keyword evidence="2" id="KW-0813">Transport</keyword>
<comment type="subcellular location">
    <subcellularLocation>
        <location evidence="1">Cell membrane</location>
        <topology evidence="1">Multi-pass membrane protein</topology>
    </subcellularLocation>
</comment>
<keyword evidence="16" id="KW-1185">Reference proteome</keyword>
<dbReference type="Pfam" id="PF25969">
    <property type="entry name" value="NUDT9_N"/>
    <property type="match status" value="1"/>
</dbReference>
<organism evidence="15 16">
    <name type="scientific">Araneus ventricosus</name>
    <name type="common">Orbweaver spider</name>
    <name type="synonym">Epeira ventricosa</name>
    <dbReference type="NCBI Taxonomy" id="182803"/>
    <lineage>
        <taxon>Eukaryota</taxon>
        <taxon>Metazoa</taxon>
        <taxon>Ecdysozoa</taxon>
        <taxon>Arthropoda</taxon>
        <taxon>Chelicerata</taxon>
        <taxon>Arachnida</taxon>
        <taxon>Araneae</taxon>
        <taxon>Araneomorphae</taxon>
        <taxon>Entelegynae</taxon>
        <taxon>Araneoidea</taxon>
        <taxon>Araneidae</taxon>
        <taxon>Araneus</taxon>
    </lineage>
</organism>
<keyword evidence="6 12" id="KW-0812">Transmembrane</keyword>
<dbReference type="GO" id="GO:0005886">
    <property type="term" value="C:plasma membrane"/>
    <property type="evidence" value="ECO:0007669"/>
    <property type="project" value="UniProtKB-SubCell"/>
</dbReference>
<dbReference type="Pfam" id="PF18139">
    <property type="entry name" value="LSDAT_euk"/>
    <property type="match status" value="1"/>
</dbReference>
<dbReference type="SUPFAM" id="SSF55811">
    <property type="entry name" value="Nudix"/>
    <property type="match status" value="1"/>
</dbReference>
<feature type="transmembrane region" description="Helical" evidence="12">
    <location>
        <begin position="859"/>
        <end position="883"/>
    </location>
</feature>
<reference evidence="15 16" key="1">
    <citation type="journal article" date="2019" name="Sci. Rep.">
        <title>Orb-weaving spider Araneus ventricosus genome elucidates the spidroin gene catalogue.</title>
        <authorList>
            <person name="Kono N."/>
            <person name="Nakamura H."/>
            <person name="Ohtoshi R."/>
            <person name="Moran D.A.P."/>
            <person name="Shinohara A."/>
            <person name="Yoshida Y."/>
            <person name="Fujiwara M."/>
            <person name="Mori M."/>
            <person name="Tomita M."/>
            <person name="Arakawa K."/>
        </authorList>
    </citation>
    <scope>NUCLEOTIDE SEQUENCE [LARGE SCALE GENOMIC DNA]</scope>
</reference>
<comment type="caution">
    <text evidence="15">The sequence shown here is derived from an EMBL/GenBank/DDBJ whole genome shotgun (WGS) entry which is preliminary data.</text>
</comment>
<dbReference type="InterPro" id="IPR057366">
    <property type="entry name" value="TRPM-like"/>
</dbReference>
<keyword evidence="8 12" id="KW-1133">Transmembrane helix</keyword>
<dbReference type="Proteomes" id="UP000499080">
    <property type="component" value="Unassembled WGS sequence"/>
</dbReference>
<dbReference type="InterPro" id="IPR015797">
    <property type="entry name" value="NUDIX_hydrolase-like_dom_sf"/>
</dbReference>
<dbReference type="EMBL" id="BGPR01000495">
    <property type="protein sequence ID" value="GBM23289.1"/>
    <property type="molecule type" value="Genomic_DNA"/>
</dbReference>
<gene>
    <name evidence="15" type="primary">Trpm2_1</name>
    <name evidence="15" type="ORF">AVEN_26017_1</name>
</gene>
<evidence type="ECO:0000256" key="4">
    <source>
        <dbReference type="ARBA" id="ARBA00022568"/>
    </source>
</evidence>
<evidence type="ECO:0000256" key="10">
    <source>
        <dbReference type="ARBA" id="ARBA00023136"/>
    </source>
</evidence>
<feature type="domain" description="TRPM SLOG" evidence="13">
    <location>
        <begin position="58"/>
        <end position="308"/>
    </location>
</feature>
<evidence type="ECO:0000256" key="3">
    <source>
        <dbReference type="ARBA" id="ARBA00022475"/>
    </source>
</evidence>
<keyword evidence="11" id="KW-0407">Ion channel</keyword>
<dbReference type="GO" id="GO:0005262">
    <property type="term" value="F:calcium channel activity"/>
    <property type="evidence" value="ECO:0007669"/>
    <property type="project" value="UniProtKB-KW"/>
</dbReference>
<evidence type="ECO:0000313" key="16">
    <source>
        <dbReference type="Proteomes" id="UP000499080"/>
    </source>
</evidence>
<protein>
    <submittedName>
        <fullName evidence="15">Transient receptor potential cation channel subfamily M member 2</fullName>
    </submittedName>
</protein>
<keyword evidence="9" id="KW-0406">Ion transport</keyword>
<feature type="transmembrane region" description="Helical" evidence="12">
    <location>
        <begin position="757"/>
        <end position="788"/>
    </location>
</feature>
<feature type="transmembrane region" description="Helical" evidence="12">
    <location>
        <begin position="996"/>
        <end position="1021"/>
    </location>
</feature>
<keyword evidence="7" id="KW-0106">Calcium</keyword>
<evidence type="ECO:0000256" key="5">
    <source>
        <dbReference type="ARBA" id="ARBA00022673"/>
    </source>
</evidence>
<feature type="transmembrane region" description="Helical" evidence="12">
    <location>
        <begin position="834"/>
        <end position="853"/>
    </location>
</feature>
<dbReference type="PANTHER" id="PTHR13800:SF1">
    <property type="entry name" value="TRANSIENT RECEPTOR POTENTIAL CATION CHANNEL TRPM"/>
    <property type="match status" value="1"/>
</dbReference>
<keyword evidence="15" id="KW-0675">Receptor</keyword>
<evidence type="ECO:0000256" key="12">
    <source>
        <dbReference type="SAM" id="Phobius"/>
    </source>
</evidence>
<dbReference type="Gene3D" id="3.90.79.10">
    <property type="entry name" value="Nucleoside Triphosphate Pyrophosphohydrolase"/>
    <property type="match status" value="1"/>
</dbReference>
<dbReference type="InterPro" id="IPR041491">
    <property type="entry name" value="TRPM_SLOG"/>
</dbReference>
<keyword evidence="4" id="KW-0109">Calcium transport</keyword>
<evidence type="ECO:0000256" key="9">
    <source>
        <dbReference type="ARBA" id="ARBA00023065"/>
    </source>
</evidence>
<evidence type="ECO:0000256" key="7">
    <source>
        <dbReference type="ARBA" id="ARBA00022837"/>
    </source>
</evidence>
<dbReference type="Pfam" id="PF25508">
    <property type="entry name" value="TRPM2"/>
    <property type="match status" value="1"/>
</dbReference>
<keyword evidence="10 12" id="KW-0472">Membrane</keyword>
<evidence type="ECO:0000259" key="13">
    <source>
        <dbReference type="Pfam" id="PF18139"/>
    </source>
</evidence>
<evidence type="ECO:0000256" key="8">
    <source>
        <dbReference type="ARBA" id="ARBA00022989"/>
    </source>
</evidence>
<evidence type="ECO:0000256" key="6">
    <source>
        <dbReference type="ARBA" id="ARBA00022692"/>
    </source>
</evidence>
<evidence type="ECO:0000256" key="1">
    <source>
        <dbReference type="ARBA" id="ARBA00004651"/>
    </source>
</evidence>
<evidence type="ECO:0000259" key="14">
    <source>
        <dbReference type="Pfam" id="PF25508"/>
    </source>
</evidence>
<feature type="transmembrane region" description="Helical" evidence="12">
    <location>
        <begin position="690"/>
        <end position="708"/>
    </location>
</feature>
<dbReference type="PANTHER" id="PTHR13800">
    <property type="entry name" value="TRANSIENT RECEPTOR POTENTIAL CATION CHANNEL, SUBFAMILY M, MEMBER 6"/>
    <property type="match status" value="1"/>
</dbReference>
<evidence type="ECO:0000313" key="15">
    <source>
        <dbReference type="EMBL" id="GBM23289.1"/>
    </source>
</evidence>
<dbReference type="InterPro" id="IPR050927">
    <property type="entry name" value="TRPM"/>
</dbReference>
<keyword evidence="5" id="KW-0107">Calcium channel</keyword>
<proteinExistence type="predicted"/>
<name>A0A4Y2E4R3_ARAVE</name>
<feature type="transmembrane region" description="Helical" evidence="12">
    <location>
        <begin position="904"/>
        <end position="924"/>
    </location>
</feature>